<evidence type="ECO:0000313" key="1">
    <source>
        <dbReference type="EMBL" id="ABC29962.1"/>
    </source>
</evidence>
<dbReference type="EMBL" id="CP000155">
    <property type="protein sequence ID" value="ABC29962.1"/>
    <property type="molecule type" value="Genomic_DNA"/>
</dbReference>
<organism evidence="1 2">
    <name type="scientific">Hahella chejuensis (strain KCTC 2396)</name>
    <dbReference type="NCBI Taxonomy" id="349521"/>
    <lineage>
        <taxon>Bacteria</taxon>
        <taxon>Pseudomonadati</taxon>
        <taxon>Pseudomonadota</taxon>
        <taxon>Gammaproteobacteria</taxon>
        <taxon>Oceanospirillales</taxon>
        <taxon>Hahellaceae</taxon>
        <taxon>Hahella</taxon>
    </lineage>
</organism>
<sequence length="37" mass="3976">MILCEYPPLLISAKSARSVYKAAVIRPASLAPVFVSL</sequence>
<dbReference type="KEGG" id="hch:HCH_03200"/>
<accession>Q2SHB2</accession>
<gene>
    <name evidence="1" type="ordered locus">HCH_03200</name>
</gene>
<keyword evidence="2" id="KW-1185">Reference proteome</keyword>
<dbReference type="HOGENOM" id="CLU_3344304_0_0_6"/>
<protein>
    <submittedName>
        <fullName evidence="1">Uncharacterized protein</fullName>
    </submittedName>
</protein>
<dbReference type="Proteomes" id="UP000000238">
    <property type="component" value="Chromosome"/>
</dbReference>
<dbReference type="AlphaFoldDB" id="Q2SHB2"/>
<proteinExistence type="predicted"/>
<evidence type="ECO:0000313" key="2">
    <source>
        <dbReference type="Proteomes" id="UP000000238"/>
    </source>
</evidence>
<reference evidence="1 2" key="1">
    <citation type="journal article" date="2005" name="Nucleic Acids Res.">
        <title>Genomic blueprint of Hahella chejuensis, a marine microbe producing an algicidal agent.</title>
        <authorList>
            <person name="Jeong H."/>
            <person name="Yim J.H."/>
            <person name="Lee C."/>
            <person name="Choi S.-H."/>
            <person name="Park Y.K."/>
            <person name="Yoon S.H."/>
            <person name="Hur C.-G."/>
            <person name="Kang H.-Y."/>
            <person name="Kim D."/>
            <person name="Lee H.H."/>
            <person name="Park K.H."/>
            <person name="Park S.-H."/>
            <person name="Park H.-S."/>
            <person name="Lee H.K."/>
            <person name="Oh T.K."/>
            <person name="Kim J.F."/>
        </authorList>
    </citation>
    <scope>NUCLEOTIDE SEQUENCE [LARGE SCALE GENOMIC DNA]</scope>
    <source>
        <strain evidence="1 2">KCTC 2396</strain>
    </source>
</reference>
<name>Q2SHB2_HAHCH</name>